<dbReference type="InterPro" id="IPR008153">
    <property type="entry name" value="GAE_dom"/>
</dbReference>
<dbReference type="Pfam" id="PF02883">
    <property type="entry name" value="Alpha_adaptinC2"/>
    <property type="match status" value="1"/>
</dbReference>
<dbReference type="InterPro" id="IPR013041">
    <property type="entry name" value="Clathrin_app_Ig-like_sf"/>
</dbReference>
<sequence>MTSLKQFIRNVRAAKTIADERAVVQKESAAIRASFREESHDSGVRRNNVAKLLYLFTLGERTHFGQIECLKLLASPRFADKRLGYLGTMLLLDENQEVLTLVTNSLKNDLNHPNQYIVGLALCTLGNIASVEMARDLFPEVETILSSANPYVRRKAALCAMRICRKVPDLQEHFLEKSKALLQDRNHGVMISGLVLVISLCEADEADDDENGIRDIFRPMVGSLVKILKGLSASGYAPEHDVQGITDPFLQVKLLQLIRVLARGDAHVSEQINDILAQVATNTESSKNVGNSILYEAVLTILDIEADSGLRVLGVNILGKFLSNRDNNIRYVALNTLIKVVAVEPNAVQRHRNTILDCLRDPDISIRRRALDLSFTLINASNVRVLIRELLAFLEVADNEFKPVMTSQIGIAADRFAPNKRWHVDTMLRVLKLAGNYIKEQILSSFVRLIATTPDLQTYSVQKLYAALKEDITQEGLTQAGSWVIGEYGDALLRGGQYEEEELVKEVKESDIVDLFENLLNSSYAGLIVTQYIVTASMKLTTRLNEPAQIERLRRLLQRFGTNLDIEIQQRAVEYINMFGFDQVRKGVLEKMPAPEIREEQRVLGEATKKRNSKILKKKPAPAATEDLLLDLMGDSGMPGDTNGAANGQAQSADLLADILGGPSGGASPPPQTSTPAQSNVANIMDLFNAGPTGSPASTQPPASSMDILGGMSSPPPQKSTPPVASGPPAHPVYNKNDLQITFQLKRDANAVQLLARFRNTGDLAQLSGVSLQAAVPKSQKLQLQPISTSDLEGGQEGTQQMRVTSVNGPPPPRLRLRLKIGYAAGAGPVTEQVDWSEPT</sequence>
<keyword evidence="4 10" id="KW-0813">Transport</keyword>
<dbReference type="InterPro" id="IPR011989">
    <property type="entry name" value="ARM-like"/>
</dbReference>
<dbReference type="GO" id="GO:0006886">
    <property type="term" value="P:intracellular protein transport"/>
    <property type="evidence" value="ECO:0007669"/>
    <property type="project" value="UniProtKB-UniRule"/>
</dbReference>
<feature type="compositionally biased region" description="Polar residues" evidence="11">
    <location>
        <begin position="798"/>
        <end position="808"/>
    </location>
</feature>
<comment type="similarity">
    <text evidence="3 10">Belongs to the adaptor complexes large subunit family.</text>
</comment>
<dbReference type="GO" id="GO:0016192">
    <property type="term" value="P:vesicle-mediated transport"/>
    <property type="evidence" value="ECO:0007669"/>
    <property type="project" value="InterPro"/>
</dbReference>
<evidence type="ECO:0000256" key="3">
    <source>
        <dbReference type="ARBA" id="ARBA00006613"/>
    </source>
</evidence>
<protein>
    <recommendedName>
        <fullName evidence="10">AP-1 complex subunit gamma</fullName>
    </recommendedName>
</protein>
<dbReference type="Gene3D" id="2.60.40.1230">
    <property type="match status" value="1"/>
</dbReference>
<dbReference type="GO" id="GO:0016482">
    <property type="term" value="P:cytosolic transport"/>
    <property type="evidence" value="ECO:0007669"/>
    <property type="project" value="UniProtKB-ARBA"/>
</dbReference>
<comment type="subcellular location">
    <subcellularLocation>
        <location evidence="1">Cytoplasmic vesicle membrane</location>
    </subcellularLocation>
    <subcellularLocation>
        <location evidence="2">Golgi apparatus</location>
    </subcellularLocation>
</comment>
<evidence type="ECO:0000256" key="10">
    <source>
        <dbReference type="PIRNR" id="PIRNR037094"/>
    </source>
</evidence>
<keyword evidence="6 10" id="KW-0333">Golgi apparatus</keyword>
<dbReference type="InterPro" id="IPR016024">
    <property type="entry name" value="ARM-type_fold"/>
</dbReference>
<reference evidence="13" key="1">
    <citation type="journal article" date="2020" name="Stud. Mycol.">
        <title>101 Dothideomycetes genomes: a test case for predicting lifestyles and emergence of pathogens.</title>
        <authorList>
            <person name="Haridas S."/>
            <person name="Albert R."/>
            <person name="Binder M."/>
            <person name="Bloem J."/>
            <person name="Labutti K."/>
            <person name="Salamov A."/>
            <person name="Andreopoulos B."/>
            <person name="Baker S."/>
            <person name="Barry K."/>
            <person name="Bills G."/>
            <person name="Bluhm B."/>
            <person name="Cannon C."/>
            <person name="Castanera R."/>
            <person name="Culley D."/>
            <person name="Daum C."/>
            <person name="Ezra D."/>
            <person name="Gonzalez J."/>
            <person name="Henrissat B."/>
            <person name="Kuo A."/>
            <person name="Liang C."/>
            <person name="Lipzen A."/>
            <person name="Lutzoni F."/>
            <person name="Magnuson J."/>
            <person name="Mondo S."/>
            <person name="Nolan M."/>
            <person name="Ohm R."/>
            <person name="Pangilinan J."/>
            <person name="Park H.-J."/>
            <person name="Ramirez L."/>
            <person name="Alfaro M."/>
            <person name="Sun H."/>
            <person name="Tritt A."/>
            <person name="Yoshinaga Y."/>
            <person name="Zwiers L.-H."/>
            <person name="Turgeon B."/>
            <person name="Goodwin S."/>
            <person name="Spatafora J."/>
            <person name="Crous P."/>
            <person name="Grigoriev I."/>
        </authorList>
    </citation>
    <scope>NUCLEOTIDE SEQUENCE</scope>
    <source>
        <strain evidence="13">CBS 473.64</strain>
    </source>
</reference>
<dbReference type="InterPro" id="IPR008152">
    <property type="entry name" value="Clathrin_a/b/g-adaptin_app_Ig"/>
</dbReference>
<feature type="region of interest" description="Disordered" evidence="11">
    <location>
        <begin position="791"/>
        <end position="813"/>
    </location>
</feature>
<dbReference type="FunFam" id="1.25.10.10:FF:000030">
    <property type="entry name" value="AP-1 complex subunit gamma"/>
    <property type="match status" value="1"/>
</dbReference>
<accession>A0A6A6RS57</accession>
<keyword evidence="14" id="KW-1185">Reference proteome</keyword>
<organism evidence="13 14">
    <name type="scientific">Massarina eburnea CBS 473.64</name>
    <dbReference type="NCBI Taxonomy" id="1395130"/>
    <lineage>
        <taxon>Eukaryota</taxon>
        <taxon>Fungi</taxon>
        <taxon>Dikarya</taxon>
        <taxon>Ascomycota</taxon>
        <taxon>Pezizomycotina</taxon>
        <taxon>Dothideomycetes</taxon>
        <taxon>Pleosporomycetidae</taxon>
        <taxon>Pleosporales</taxon>
        <taxon>Massarineae</taxon>
        <taxon>Massarinaceae</taxon>
        <taxon>Massarina</taxon>
    </lineage>
</organism>
<evidence type="ECO:0000313" key="14">
    <source>
        <dbReference type="Proteomes" id="UP000799753"/>
    </source>
</evidence>
<dbReference type="PIRSF" id="PIRSF037094">
    <property type="entry name" value="AP1_complex_gamma"/>
    <property type="match status" value="1"/>
</dbReference>
<evidence type="ECO:0000256" key="8">
    <source>
        <dbReference type="ARBA" id="ARBA00023329"/>
    </source>
</evidence>
<keyword evidence="8 10" id="KW-0968">Cytoplasmic vesicle</keyword>
<feature type="domain" description="GAE" evidence="12">
    <location>
        <begin position="726"/>
        <end position="840"/>
    </location>
</feature>
<evidence type="ECO:0000256" key="1">
    <source>
        <dbReference type="ARBA" id="ARBA00004156"/>
    </source>
</evidence>
<name>A0A6A6RS57_9PLEO</name>
<evidence type="ECO:0000256" key="11">
    <source>
        <dbReference type="SAM" id="MobiDB-lite"/>
    </source>
</evidence>
<dbReference type="EMBL" id="MU006794">
    <property type="protein sequence ID" value="KAF2637213.1"/>
    <property type="molecule type" value="Genomic_DNA"/>
</dbReference>
<dbReference type="InterPro" id="IPR050840">
    <property type="entry name" value="Adaptor_Complx_Large_Subunit"/>
</dbReference>
<feature type="region of interest" description="Disordered" evidence="11">
    <location>
        <begin position="658"/>
        <end position="729"/>
    </location>
</feature>
<proteinExistence type="inferred from homology"/>
<evidence type="ECO:0000256" key="9">
    <source>
        <dbReference type="ARBA" id="ARBA00062546"/>
    </source>
</evidence>
<keyword evidence="7 10" id="KW-0472">Membrane</keyword>
<dbReference type="SUPFAM" id="SSF48371">
    <property type="entry name" value="ARM repeat"/>
    <property type="match status" value="1"/>
</dbReference>
<dbReference type="PROSITE" id="PS50180">
    <property type="entry name" value="GAE"/>
    <property type="match status" value="1"/>
</dbReference>
<evidence type="ECO:0000256" key="6">
    <source>
        <dbReference type="ARBA" id="ARBA00023034"/>
    </source>
</evidence>
<comment type="subunit">
    <text evidence="9">Adaptor protein complex 1 (AP-1) is a heterotetramer composed of two large adaptins (gamma-type subunit APL4 and beta-type subunit APL2), a medium adaptin (mu-type subunit APM1) and a small adaptin (sigma-type subunit APS1). AP-1 interacts with clathrin.</text>
</comment>
<dbReference type="InterPro" id="IPR002553">
    <property type="entry name" value="Clathrin/coatomer_adapt-like_N"/>
</dbReference>
<evidence type="ECO:0000313" key="13">
    <source>
        <dbReference type="EMBL" id="KAF2637213.1"/>
    </source>
</evidence>
<evidence type="ECO:0000259" key="12">
    <source>
        <dbReference type="PROSITE" id="PS50180"/>
    </source>
</evidence>
<dbReference type="GO" id="GO:0030121">
    <property type="term" value="C:AP-1 adaptor complex"/>
    <property type="evidence" value="ECO:0007669"/>
    <property type="project" value="InterPro"/>
</dbReference>
<dbReference type="Gene3D" id="1.25.10.10">
    <property type="entry name" value="Leucine-rich Repeat Variant"/>
    <property type="match status" value="1"/>
</dbReference>
<evidence type="ECO:0000256" key="5">
    <source>
        <dbReference type="ARBA" id="ARBA00022927"/>
    </source>
</evidence>
<gene>
    <name evidence="13" type="ORF">P280DRAFT_472391</name>
</gene>
<keyword evidence="5 10" id="KW-0653">Protein transport</keyword>
<dbReference type="Proteomes" id="UP000799753">
    <property type="component" value="Unassembled WGS sequence"/>
</dbReference>
<dbReference type="OrthoDB" id="28053at2759"/>
<dbReference type="Pfam" id="PF01602">
    <property type="entry name" value="Adaptin_N"/>
    <property type="match status" value="1"/>
</dbReference>
<feature type="compositionally biased region" description="Pro residues" evidence="11">
    <location>
        <begin position="714"/>
        <end position="729"/>
    </location>
</feature>
<dbReference type="SMART" id="SM00809">
    <property type="entry name" value="Alpha_adaptinC2"/>
    <property type="match status" value="1"/>
</dbReference>
<dbReference type="InterPro" id="IPR017107">
    <property type="entry name" value="AP1_complex_gsu"/>
</dbReference>
<dbReference type="PANTHER" id="PTHR22780">
    <property type="entry name" value="ADAPTIN, ALPHA/GAMMA/EPSILON"/>
    <property type="match status" value="1"/>
</dbReference>
<evidence type="ECO:0000256" key="2">
    <source>
        <dbReference type="ARBA" id="ARBA00004555"/>
    </source>
</evidence>
<dbReference type="GO" id="GO:0005829">
    <property type="term" value="C:cytosol"/>
    <property type="evidence" value="ECO:0007669"/>
    <property type="project" value="GOC"/>
</dbReference>
<dbReference type="SUPFAM" id="SSF49348">
    <property type="entry name" value="Clathrin adaptor appendage domain"/>
    <property type="match status" value="1"/>
</dbReference>
<dbReference type="AlphaFoldDB" id="A0A6A6RS57"/>
<evidence type="ECO:0000256" key="7">
    <source>
        <dbReference type="ARBA" id="ARBA00023136"/>
    </source>
</evidence>
<evidence type="ECO:0000256" key="4">
    <source>
        <dbReference type="ARBA" id="ARBA00022448"/>
    </source>
</evidence>